<dbReference type="GO" id="GO:0006565">
    <property type="term" value="P:L-serine catabolic process"/>
    <property type="evidence" value="ECO:0007669"/>
    <property type="project" value="TreeGrafter"/>
</dbReference>
<evidence type="ECO:0000256" key="6">
    <source>
        <dbReference type="ARBA" id="ARBA00049406"/>
    </source>
</evidence>
<comment type="similarity">
    <text evidence="2">Belongs to the serine/threonine dehydratase family.</text>
</comment>
<evidence type="ECO:0000256" key="1">
    <source>
        <dbReference type="ARBA" id="ARBA00001933"/>
    </source>
</evidence>
<dbReference type="GO" id="GO:0006567">
    <property type="term" value="P:L-threonine catabolic process"/>
    <property type="evidence" value="ECO:0007669"/>
    <property type="project" value="TreeGrafter"/>
</dbReference>
<dbReference type="EC" id="4.3.1.17" evidence="3"/>
<evidence type="ECO:0000256" key="2">
    <source>
        <dbReference type="ARBA" id="ARBA00010869"/>
    </source>
</evidence>
<dbReference type="InterPro" id="IPR036052">
    <property type="entry name" value="TrpB-like_PALP_sf"/>
</dbReference>
<comment type="caution">
    <text evidence="8">The sequence shown here is derived from an EMBL/GenBank/DDBJ whole genome shotgun (WGS) entry which is preliminary data.</text>
</comment>
<proteinExistence type="inferred from homology"/>
<dbReference type="AlphaFoldDB" id="A0A644XDN0"/>
<protein>
    <recommendedName>
        <fullName evidence="3">L-serine ammonia-lyase</fullName>
        <ecNumber evidence="3">4.3.1.17</ecNumber>
    </recommendedName>
</protein>
<evidence type="ECO:0000256" key="4">
    <source>
        <dbReference type="ARBA" id="ARBA00022898"/>
    </source>
</evidence>
<keyword evidence="5 8" id="KW-0456">Lyase</keyword>
<dbReference type="Pfam" id="PF00291">
    <property type="entry name" value="PALP"/>
    <property type="match status" value="1"/>
</dbReference>
<dbReference type="GO" id="GO:0003941">
    <property type="term" value="F:L-serine ammonia-lyase activity"/>
    <property type="evidence" value="ECO:0007669"/>
    <property type="project" value="UniProtKB-EC"/>
</dbReference>
<organism evidence="8">
    <name type="scientific">bioreactor metagenome</name>
    <dbReference type="NCBI Taxonomy" id="1076179"/>
    <lineage>
        <taxon>unclassified sequences</taxon>
        <taxon>metagenomes</taxon>
        <taxon>ecological metagenomes</taxon>
    </lineage>
</organism>
<comment type="catalytic activity">
    <reaction evidence="6">
        <text>L-serine = pyruvate + NH4(+)</text>
        <dbReference type="Rhea" id="RHEA:19169"/>
        <dbReference type="ChEBI" id="CHEBI:15361"/>
        <dbReference type="ChEBI" id="CHEBI:28938"/>
        <dbReference type="ChEBI" id="CHEBI:33384"/>
        <dbReference type="EC" id="4.3.1.17"/>
    </reaction>
</comment>
<sequence>MALHRETPLLESVPLGAVSGRRVFLKMENMQPAGSFKLRGIGRVCEEAANAGATRFISPSGGNAGYAAAWSGRELGVCTTVIVPVTTSEEAKKAIASLGAEVIVSGKSWKESNELALKMSGEDPKSKYIHAFDDPVMWDGHGTLIDEAAKQGPKPDTVVLSVGGGGLLCGVVAGMDRNGWGDVPVLACETEGAASFAAAVAAGEIVELDGITSVATSLGARAVAPMALELTRNHRIIPYVATDEAAVSACGRFLDDHRVLVEPACGVSLSAIYDNTPLLGDAGTVLVVVCGGIGISAAKLRDLETRFSLS</sequence>
<accession>A0A644XDN0</accession>
<dbReference type="InterPro" id="IPR001926">
    <property type="entry name" value="TrpB-like_PALP"/>
</dbReference>
<dbReference type="EMBL" id="VSSQ01002184">
    <property type="protein sequence ID" value="MPM13851.1"/>
    <property type="molecule type" value="Genomic_DNA"/>
</dbReference>
<dbReference type="GO" id="GO:0004794">
    <property type="term" value="F:threonine deaminase activity"/>
    <property type="evidence" value="ECO:0007669"/>
    <property type="project" value="TreeGrafter"/>
</dbReference>
<dbReference type="PANTHER" id="PTHR48078">
    <property type="entry name" value="THREONINE DEHYDRATASE, MITOCHONDRIAL-RELATED"/>
    <property type="match status" value="1"/>
</dbReference>
<dbReference type="SUPFAM" id="SSF53686">
    <property type="entry name" value="Tryptophan synthase beta subunit-like PLP-dependent enzymes"/>
    <property type="match status" value="1"/>
</dbReference>
<comment type="cofactor">
    <cofactor evidence="1">
        <name>pyridoxal 5'-phosphate</name>
        <dbReference type="ChEBI" id="CHEBI:597326"/>
    </cofactor>
</comment>
<evidence type="ECO:0000259" key="7">
    <source>
        <dbReference type="Pfam" id="PF00291"/>
    </source>
</evidence>
<gene>
    <name evidence="8" type="primary">tdcB_10</name>
    <name evidence="8" type="ORF">SDC9_60211</name>
</gene>
<dbReference type="GO" id="GO:0009097">
    <property type="term" value="P:isoleucine biosynthetic process"/>
    <property type="evidence" value="ECO:0007669"/>
    <property type="project" value="TreeGrafter"/>
</dbReference>
<keyword evidence="4" id="KW-0663">Pyridoxal phosphate</keyword>
<dbReference type="Gene3D" id="3.40.50.1100">
    <property type="match status" value="2"/>
</dbReference>
<evidence type="ECO:0000256" key="3">
    <source>
        <dbReference type="ARBA" id="ARBA00012093"/>
    </source>
</evidence>
<evidence type="ECO:0000256" key="5">
    <source>
        <dbReference type="ARBA" id="ARBA00023239"/>
    </source>
</evidence>
<reference evidence="8" key="1">
    <citation type="submission" date="2019-08" db="EMBL/GenBank/DDBJ databases">
        <authorList>
            <person name="Kucharzyk K."/>
            <person name="Murdoch R.W."/>
            <person name="Higgins S."/>
            <person name="Loffler F."/>
        </authorList>
    </citation>
    <scope>NUCLEOTIDE SEQUENCE</scope>
</reference>
<dbReference type="InterPro" id="IPR050147">
    <property type="entry name" value="Ser/Thr_Dehydratase"/>
</dbReference>
<evidence type="ECO:0000313" key="8">
    <source>
        <dbReference type="EMBL" id="MPM13851.1"/>
    </source>
</evidence>
<dbReference type="PANTHER" id="PTHR48078:SF2">
    <property type="entry name" value="CATABOLIC L-SERINE_THREONINE DEHYDRATASE"/>
    <property type="match status" value="1"/>
</dbReference>
<feature type="domain" description="Tryptophan synthase beta chain-like PALP" evidence="7">
    <location>
        <begin position="4"/>
        <end position="291"/>
    </location>
</feature>
<name>A0A644XDN0_9ZZZZ</name>